<reference evidence="3 4" key="1">
    <citation type="journal article" date="2019" name="Commun. Biol.">
        <title>The bagworm genome reveals a unique fibroin gene that provides high tensile strength.</title>
        <authorList>
            <person name="Kono N."/>
            <person name="Nakamura H."/>
            <person name="Ohtoshi R."/>
            <person name="Tomita M."/>
            <person name="Numata K."/>
            <person name="Arakawa K."/>
        </authorList>
    </citation>
    <scope>NUCLEOTIDE SEQUENCE [LARGE SCALE GENOMIC DNA]</scope>
</reference>
<proteinExistence type="predicted"/>
<feature type="region of interest" description="Disordered" evidence="2">
    <location>
        <begin position="249"/>
        <end position="275"/>
    </location>
</feature>
<protein>
    <submittedName>
        <fullName evidence="3">Uncharacterized protein</fullName>
    </submittedName>
</protein>
<dbReference type="AlphaFoldDB" id="A0A4C1TAZ3"/>
<feature type="region of interest" description="Disordered" evidence="2">
    <location>
        <begin position="57"/>
        <end position="110"/>
    </location>
</feature>
<evidence type="ECO:0000313" key="3">
    <source>
        <dbReference type="EMBL" id="GBP11314.1"/>
    </source>
</evidence>
<evidence type="ECO:0000256" key="1">
    <source>
        <dbReference type="SAM" id="Coils"/>
    </source>
</evidence>
<feature type="compositionally biased region" description="Pro residues" evidence="2">
    <location>
        <begin position="83"/>
        <end position="96"/>
    </location>
</feature>
<feature type="compositionally biased region" description="Pro residues" evidence="2">
    <location>
        <begin position="61"/>
        <end position="76"/>
    </location>
</feature>
<organism evidence="3 4">
    <name type="scientific">Eumeta variegata</name>
    <name type="common">Bagworm moth</name>
    <name type="synonym">Eumeta japonica</name>
    <dbReference type="NCBI Taxonomy" id="151549"/>
    <lineage>
        <taxon>Eukaryota</taxon>
        <taxon>Metazoa</taxon>
        <taxon>Ecdysozoa</taxon>
        <taxon>Arthropoda</taxon>
        <taxon>Hexapoda</taxon>
        <taxon>Insecta</taxon>
        <taxon>Pterygota</taxon>
        <taxon>Neoptera</taxon>
        <taxon>Endopterygota</taxon>
        <taxon>Lepidoptera</taxon>
        <taxon>Glossata</taxon>
        <taxon>Ditrysia</taxon>
        <taxon>Tineoidea</taxon>
        <taxon>Psychidae</taxon>
        <taxon>Oiketicinae</taxon>
        <taxon>Eumeta</taxon>
    </lineage>
</organism>
<feature type="region of interest" description="Disordered" evidence="2">
    <location>
        <begin position="836"/>
        <end position="865"/>
    </location>
</feature>
<name>A0A4C1TAZ3_EUMVA</name>
<feature type="compositionally biased region" description="Polar residues" evidence="2">
    <location>
        <begin position="846"/>
        <end position="857"/>
    </location>
</feature>
<comment type="caution">
    <text evidence="3">The sequence shown here is derived from an EMBL/GenBank/DDBJ whole genome shotgun (WGS) entry which is preliminary data.</text>
</comment>
<feature type="compositionally biased region" description="Pro residues" evidence="2">
    <location>
        <begin position="255"/>
        <end position="275"/>
    </location>
</feature>
<keyword evidence="1" id="KW-0175">Coiled coil</keyword>
<dbReference type="EMBL" id="BGZK01000046">
    <property type="protein sequence ID" value="GBP11314.1"/>
    <property type="molecule type" value="Genomic_DNA"/>
</dbReference>
<dbReference type="OrthoDB" id="8197069at2759"/>
<feature type="region of interest" description="Disordered" evidence="2">
    <location>
        <begin position="1"/>
        <end position="45"/>
    </location>
</feature>
<feature type="region of interest" description="Disordered" evidence="2">
    <location>
        <begin position="418"/>
        <end position="437"/>
    </location>
</feature>
<feature type="compositionally biased region" description="Basic and acidic residues" evidence="2">
    <location>
        <begin position="1014"/>
        <end position="1029"/>
    </location>
</feature>
<dbReference type="Proteomes" id="UP000299102">
    <property type="component" value="Unassembled WGS sequence"/>
</dbReference>
<feature type="region of interest" description="Disordered" evidence="2">
    <location>
        <begin position="461"/>
        <end position="481"/>
    </location>
</feature>
<evidence type="ECO:0000313" key="4">
    <source>
        <dbReference type="Proteomes" id="UP000299102"/>
    </source>
</evidence>
<gene>
    <name evidence="3" type="ORF">EVAR_92847_1</name>
</gene>
<dbReference type="STRING" id="151549.A0A4C1TAZ3"/>
<feature type="compositionally biased region" description="Low complexity" evidence="2">
    <location>
        <begin position="461"/>
        <end position="478"/>
    </location>
</feature>
<feature type="compositionally biased region" description="Polar residues" evidence="2">
    <location>
        <begin position="418"/>
        <end position="433"/>
    </location>
</feature>
<accession>A0A4C1TAZ3</accession>
<feature type="compositionally biased region" description="Basic and acidic residues" evidence="2">
    <location>
        <begin position="978"/>
        <end position="990"/>
    </location>
</feature>
<feature type="coiled-coil region" evidence="1">
    <location>
        <begin position="735"/>
        <end position="769"/>
    </location>
</feature>
<sequence length="1029" mass="110992">MLCFAGAAQKREAGLSNSYGEPLPPDAYGPPKHIPLNEPPAPAPIYGLPEAQVSVVFPSAPETPPGAYGPPSPVPIPNVAYNGPPPPINGPKPSYGPPKQSFRPPKPIYGPPKSVYGPPKKNFGLKQNLPKPSYGVPFKTYGPPKLNFPKPVYGVPKALYGPPKSTYGPPKNHIGSVLPAVPNLPLPELPPLSLPSLNLPAPIYGTPLTTLPLDLKPNFPLPADTYGPPGHPIGPLGPDTQIVLPEINHNLHYGPPQPDPNPRPPHPGIPAPPTPPHVIYDGWKPIPGVSKPIAEHVQGHIDQSIDFGPPPPPPINLDLNLNIDGHSLPHEGPPPPFIGAQVSSGYSSVHHDALANLDLNAIVGGDSNHIDQSKTVFEAHFTEPHQQNVPIIQANIPSSPGILLDSYGAPPLDAFSSSGPYPGSIRQQSAKGLSSSSSSHVVIQGSHHGYKSSGNLPIPYGSVSGSSGGHSFHTGGSTPKHPIKFREPVPQGLFQDIAHVTNHKDSHLIDHVNHGEPYNPPPVRDAKDNNQHTGNHGLNSVSLSIEPSNLFSLPHSGNPVNFQSLQQPSNLYGSPIDSYSAPLLTVGDHTASGSTSNVVTSTLDGTILANLSNEEAAAILKHCPYHEAIIKAAKYGGKISPEIASNYVASLSSLGSSFSKNKHILMSPQNSFNVPAPGSEFVSYNSKDLATASHTLVENILPNENSSKQNKYEKESTQKSKLFKSGVGKQNFKQGEVLSEDIQKTAEKLRNLSEEAQRLKQNLFQTSQNINTVNEHISSQVVSNETPVRVPHTTYSVQIQSSEEGKKGAKSIPSIPHEQLLSEGLLQSILQAIEEPRQPQKPVQIHTVQTQSTQQSKPPGRPPINDGGLVLPVGYEPIDRTKQKQNTIQNIDSQIQQIQQQKFAIDQEIQSTHNNIQQILNNEIIHKHRGDIPHTECDLRTEGSIRRSVVVPPPSVDNVKPVEEVDENEVAIFFGENKNSKREVEKKEPVTEISVRTSVSEKEESRRNAQQYGEKPKNDFGKKIEKKSS</sequence>
<keyword evidence="4" id="KW-1185">Reference proteome</keyword>
<evidence type="ECO:0000256" key="2">
    <source>
        <dbReference type="SAM" id="MobiDB-lite"/>
    </source>
</evidence>
<feature type="region of interest" description="Disordered" evidence="2">
    <location>
        <begin position="977"/>
        <end position="1029"/>
    </location>
</feature>